<feature type="coiled-coil region" evidence="1">
    <location>
        <begin position="75"/>
        <end position="102"/>
    </location>
</feature>
<feature type="domain" description="HTH cro/C1-type" evidence="3">
    <location>
        <begin position="22"/>
        <end position="65"/>
    </location>
</feature>
<dbReference type="Pfam" id="PF01381">
    <property type="entry name" value="HTH_3"/>
    <property type="match status" value="1"/>
</dbReference>
<dbReference type="GO" id="GO:0003677">
    <property type="term" value="F:DNA binding"/>
    <property type="evidence" value="ECO:0007669"/>
    <property type="project" value="InterPro"/>
</dbReference>
<dbReference type="SUPFAM" id="SSF47413">
    <property type="entry name" value="lambda repressor-like DNA-binding domains"/>
    <property type="match status" value="1"/>
</dbReference>
<evidence type="ECO:0000256" key="1">
    <source>
        <dbReference type="SAM" id="Coils"/>
    </source>
</evidence>
<reference evidence="4" key="1">
    <citation type="journal article" date="2015" name="Nature">
        <title>Complex archaea that bridge the gap between prokaryotes and eukaryotes.</title>
        <authorList>
            <person name="Spang A."/>
            <person name="Saw J.H."/>
            <person name="Jorgensen S.L."/>
            <person name="Zaremba-Niedzwiedzka K."/>
            <person name="Martijn J."/>
            <person name="Lind A.E."/>
            <person name="van Eijk R."/>
            <person name="Schleper C."/>
            <person name="Guy L."/>
            <person name="Ettema T.J."/>
        </authorList>
    </citation>
    <scope>NUCLEOTIDE SEQUENCE</scope>
</reference>
<accession>A0A0F9AP41</accession>
<evidence type="ECO:0000313" key="4">
    <source>
        <dbReference type="EMBL" id="KKL11175.1"/>
    </source>
</evidence>
<protein>
    <recommendedName>
        <fullName evidence="3">HTH cro/C1-type domain-containing protein</fullName>
    </recommendedName>
</protein>
<dbReference type="PROSITE" id="PS50943">
    <property type="entry name" value="HTH_CROC1"/>
    <property type="match status" value="1"/>
</dbReference>
<proteinExistence type="predicted"/>
<dbReference type="Gene3D" id="1.10.260.40">
    <property type="entry name" value="lambda repressor-like DNA-binding domains"/>
    <property type="match status" value="1"/>
</dbReference>
<dbReference type="InterPro" id="IPR001387">
    <property type="entry name" value="Cro/C1-type_HTH"/>
</dbReference>
<dbReference type="EMBL" id="LAZR01041761">
    <property type="protein sequence ID" value="KKL11175.1"/>
    <property type="molecule type" value="Genomic_DNA"/>
</dbReference>
<dbReference type="CDD" id="cd00093">
    <property type="entry name" value="HTH_XRE"/>
    <property type="match status" value="1"/>
</dbReference>
<feature type="region of interest" description="Disordered" evidence="2">
    <location>
        <begin position="103"/>
        <end position="128"/>
    </location>
</feature>
<dbReference type="AlphaFoldDB" id="A0A0F9AP41"/>
<organism evidence="4">
    <name type="scientific">marine sediment metagenome</name>
    <dbReference type="NCBI Taxonomy" id="412755"/>
    <lineage>
        <taxon>unclassified sequences</taxon>
        <taxon>metagenomes</taxon>
        <taxon>ecological metagenomes</taxon>
    </lineage>
</organism>
<keyword evidence="1" id="KW-0175">Coiled coil</keyword>
<evidence type="ECO:0000259" key="3">
    <source>
        <dbReference type="PROSITE" id="PS50943"/>
    </source>
</evidence>
<gene>
    <name evidence="4" type="ORF">LCGC14_2548460</name>
</gene>
<comment type="caution">
    <text evidence="4">The sequence shown here is derived from an EMBL/GenBank/DDBJ whole genome shotgun (WGS) entry which is preliminary data.</text>
</comment>
<evidence type="ECO:0000256" key="2">
    <source>
        <dbReference type="SAM" id="MobiDB-lite"/>
    </source>
</evidence>
<dbReference type="SMART" id="SM00530">
    <property type="entry name" value="HTH_XRE"/>
    <property type="match status" value="1"/>
</dbReference>
<sequence>MAENSNQRLQRLLRARSDERKLRALAREIGVAYSSVHRWMAGDAEPRPENWAILADKLGYTVDWLRGKDEGLSTADGIILAVEQVEQELAKLRQRANELRASSNGARHVRVSTESVSTNTNDVKAGRC</sequence>
<name>A0A0F9AP41_9ZZZZ</name>
<feature type="compositionally biased region" description="Polar residues" evidence="2">
    <location>
        <begin position="112"/>
        <end position="122"/>
    </location>
</feature>
<dbReference type="InterPro" id="IPR010982">
    <property type="entry name" value="Lambda_DNA-bd_dom_sf"/>
</dbReference>